<name>A0A0E3UMP5_9GAMM</name>
<dbReference type="InterPro" id="IPR004360">
    <property type="entry name" value="Glyas_Fos-R_dOase_dom"/>
</dbReference>
<accession>A0A0E3UMP5</accession>
<dbReference type="CDD" id="cd06588">
    <property type="entry name" value="PhnB_like"/>
    <property type="match status" value="1"/>
</dbReference>
<dbReference type="PANTHER" id="PTHR33990:SF1">
    <property type="entry name" value="PROTEIN YJDN"/>
    <property type="match status" value="1"/>
</dbReference>
<dbReference type="PANTHER" id="PTHR33990">
    <property type="entry name" value="PROTEIN YJDN-RELATED"/>
    <property type="match status" value="1"/>
</dbReference>
<dbReference type="Proteomes" id="UP000033067">
    <property type="component" value="Chromosome"/>
</dbReference>
<feature type="domain" description="Glyoxalase/fosfomycin resistance/dioxygenase" evidence="1">
    <location>
        <begin position="5"/>
        <end position="134"/>
    </location>
</feature>
<evidence type="ECO:0000313" key="3">
    <source>
        <dbReference type="Proteomes" id="UP000033067"/>
    </source>
</evidence>
<protein>
    <submittedName>
        <fullName evidence="2">3-demethylubiquinone-9 3-methyltransferase</fullName>
    </submittedName>
</protein>
<dbReference type="GO" id="GO:0008168">
    <property type="term" value="F:methyltransferase activity"/>
    <property type="evidence" value="ECO:0007669"/>
    <property type="project" value="UniProtKB-KW"/>
</dbReference>
<dbReference type="Pfam" id="PF00903">
    <property type="entry name" value="Glyoxalase"/>
    <property type="match status" value="1"/>
</dbReference>
<dbReference type="OrthoDB" id="9795306at2"/>
<reference evidence="2 3" key="1">
    <citation type="journal article" date="2015" name="Genome Announc.">
        <title>Complete Genome Sequence of Pseudoxanthomonas suwonensis Strain J1, a Cellulose-Degrading Bacterium Isolated from Leaf- and Wood-Enriched Soil.</title>
        <authorList>
            <person name="Hou L."/>
            <person name="Jiang J."/>
            <person name="Xu Z."/>
            <person name="Zhou Y."/>
            <person name="Leung F.C."/>
        </authorList>
    </citation>
    <scope>NUCLEOTIDE SEQUENCE [LARGE SCALE GENOMIC DNA]</scope>
    <source>
        <strain evidence="2 3">J1</strain>
    </source>
</reference>
<dbReference type="EMBL" id="CP011144">
    <property type="protein sequence ID" value="AKC86511.1"/>
    <property type="molecule type" value="Genomic_DNA"/>
</dbReference>
<dbReference type="InterPro" id="IPR028973">
    <property type="entry name" value="PhnB-like"/>
</dbReference>
<dbReference type="GO" id="GO:0032259">
    <property type="term" value="P:methylation"/>
    <property type="evidence" value="ECO:0007669"/>
    <property type="project" value="UniProtKB-KW"/>
</dbReference>
<keyword evidence="2" id="KW-0808">Transferase</keyword>
<dbReference type="KEGG" id="psuw:WQ53_06760"/>
<evidence type="ECO:0000259" key="1">
    <source>
        <dbReference type="Pfam" id="PF00903"/>
    </source>
</evidence>
<evidence type="ECO:0000313" key="2">
    <source>
        <dbReference type="EMBL" id="AKC86511.1"/>
    </source>
</evidence>
<sequence>MPLNTYLSFDGDCRQALESYAALLGGKAMAMMTFGEMPPSEECPEPPAAVKERIMHGCIDIGGHLLMGTDATPDHPYAGITGSYISFQTGDTAEAERVFAALADGAKRIEMPLQPTFWAKRYGSLVDRHGVPWMVNCSDPCPED</sequence>
<keyword evidence="2" id="KW-0830">Ubiquinone</keyword>
<keyword evidence="3" id="KW-1185">Reference proteome</keyword>
<dbReference type="RefSeq" id="WP_052631358.1">
    <property type="nucleotide sequence ID" value="NZ_CP011144.1"/>
</dbReference>
<proteinExistence type="predicted"/>
<dbReference type="SUPFAM" id="SSF54593">
    <property type="entry name" value="Glyoxalase/Bleomycin resistance protein/Dihydroxybiphenyl dioxygenase"/>
    <property type="match status" value="1"/>
</dbReference>
<dbReference type="PATRIC" id="fig|314722.6.peg.1446"/>
<keyword evidence="2" id="KW-0489">Methyltransferase</keyword>
<dbReference type="AlphaFoldDB" id="A0A0E3UMP5"/>
<dbReference type="Gene3D" id="3.10.180.10">
    <property type="entry name" value="2,3-Dihydroxybiphenyl 1,2-Dioxygenase, domain 1"/>
    <property type="match status" value="1"/>
</dbReference>
<dbReference type="InterPro" id="IPR029068">
    <property type="entry name" value="Glyas_Bleomycin-R_OHBP_Dase"/>
</dbReference>
<organism evidence="2 3">
    <name type="scientific">Pseudoxanthomonas suwonensis</name>
    <dbReference type="NCBI Taxonomy" id="314722"/>
    <lineage>
        <taxon>Bacteria</taxon>
        <taxon>Pseudomonadati</taxon>
        <taxon>Pseudomonadota</taxon>
        <taxon>Gammaproteobacteria</taxon>
        <taxon>Lysobacterales</taxon>
        <taxon>Lysobacteraceae</taxon>
        <taxon>Pseudoxanthomonas</taxon>
    </lineage>
</organism>
<gene>
    <name evidence="2" type="ORF">WQ53_06760</name>
</gene>